<evidence type="ECO:0000256" key="1">
    <source>
        <dbReference type="ARBA" id="ARBA00022729"/>
    </source>
</evidence>
<dbReference type="PROSITE" id="PS51257">
    <property type="entry name" value="PROKAR_LIPOPROTEIN"/>
    <property type="match status" value="1"/>
</dbReference>
<evidence type="ECO:0000256" key="2">
    <source>
        <dbReference type="SAM" id="SignalP"/>
    </source>
</evidence>
<keyword evidence="5" id="KW-1185">Reference proteome</keyword>
<evidence type="ECO:0000313" key="5">
    <source>
        <dbReference type="Proteomes" id="UP001209229"/>
    </source>
</evidence>
<proteinExistence type="predicted"/>
<organism evidence="4 5">
    <name type="scientific">Plebeiibacterium sediminum</name>
    <dbReference type="NCBI Taxonomy" id="2992112"/>
    <lineage>
        <taxon>Bacteria</taxon>
        <taxon>Pseudomonadati</taxon>
        <taxon>Bacteroidota</taxon>
        <taxon>Bacteroidia</taxon>
        <taxon>Marinilabiliales</taxon>
        <taxon>Marinilabiliaceae</taxon>
        <taxon>Plebeiibacterium</taxon>
    </lineage>
</organism>
<dbReference type="AlphaFoldDB" id="A0AAE3M2C2"/>
<dbReference type="Pfam" id="PF01497">
    <property type="entry name" value="Peripla_BP_2"/>
    <property type="match status" value="1"/>
</dbReference>
<evidence type="ECO:0000259" key="3">
    <source>
        <dbReference type="PROSITE" id="PS50983"/>
    </source>
</evidence>
<comment type="caution">
    <text evidence="4">The sequence shown here is derived from an EMBL/GenBank/DDBJ whole genome shotgun (WGS) entry which is preliminary data.</text>
</comment>
<dbReference type="InterPro" id="IPR050902">
    <property type="entry name" value="ABC_Transporter_SBP"/>
</dbReference>
<dbReference type="EMBL" id="JAPDPJ010000009">
    <property type="protein sequence ID" value="MCW3785996.1"/>
    <property type="molecule type" value="Genomic_DNA"/>
</dbReference>
<accession>A0AAE3M2C2</accession>
<feature type="chain" id="PRO_5042054180" evidence="2">
    <location>
        <begin position="24"/>
        <end position="300"/>
    </location>
</feature>
<dbReference type="Gene3D" id="3.40.50.1980">
    <property type="entry name" value="Nitrogenase molybdenum iron protein domain"/>
    <property type="match status" value="2"/>
</dbReference>
<evidence type="ECO:0000313" key="4">
    <source>
        <dbReference type="EMBL" id="MCW3785996.1"/>
    </source>
</evidence>
<dbReference type="PANTHER" id="PTHR30535">
    <property type="entry name" value="VITAMIN B12-BINDING PROTEIN"/>
    <property type="match status" value="1"/>
</dbReference>
<keyword evidence="1 2" id="KW-0732">Signal</keyword>
<dbReference type="InterPro" id="IPR054828">
    <property type="entry name" value="Vit_B12_bind_prot"/>
</dbReference>
<protein>
    <submittedName>
        <fullName evidence="4">ABC transporter substrate-binding protein</fullName>
    </submittedName>
</protein>
<reference evidence="4" key="1">
    <citation type="submission" date="2022-10" db="EMBL/GenBank/DDBJ databases">
        <authorList>
            <person name="Yu W.X."/>
        </authorList>
    </citation>
    <scope>NUCLEOTIDE SEQUENCE</scope>
    <source>
        <strain evidence="4">AAT</strain>
    </source>
</reference>
<dbReference type="RefSeq" id="WP_301189568.1">
    <property type="nucleotide sequence ID" value="NZ_JAPDPJ010000009.1"/>
</dbReference>
<dbReference type="Proteomes" id="UP001209229">
    <property type="component" value="Unassembled WGS sequence"/>
</dbReference>
<dbReference type="NCBIfam" id="NF038402">
    <property type="entry name" value="TroA_like"/>
    <property type="match status" value="1"/>
</dbReference>
<gene>
    <name evidence="4" type="ORF">OM075_05925</name>
</gene>
<dbReference type="CDD" id="cd01143">
    <property type="entry name" value="YvrC"/>
    <property type="match status" value="1"/>
</dbReference>
<dbReference type="GO" id="GO:0071281">
    <property type="term" value="P:cellular response to iron ion"/>
    <property type="evidence" value="ECO:0007669"/>
    <property type="project" value="TreeGrafter"/>
</dbReference>
<feature type="signal peptide" evidence="2">
    <location>
        <begin position="1"/>
        <end position="23"/>
    </location>
</feature>
<dbReference type="SUPFAM" id="SSF53807">
    <property type="entry name" value="Helical backbone' metal receptor"/>
    <property type="match status" value="1"/>
</dbReference>
<sequence>MKRAIKNSSLIIMMLTLFLSACNQNGNQKKSAIHFVDSNGTQLDLDTIPQRIISCSPAITEVMFALHDDHRLVGRTDYCNYPPEVVNISSIGGLRNPSLEKMLSLKPDLILASTHFKNETAKQIDQLGMPFAWLMDQKSIEGAGSLILNIGKLIGSEEKADSLWKFIQADMKHTVDLIPKSVKKPTVYYVVGFGKGGDHTAGGNTFISELINKAGGINIAQDVKGWNYNLETLMQKDPDIIILPPTLKESFCQHEHYKELKAVKNKHVYAVNHHMVQLNGPRIHLALRMFAEIFYPDVEF</sequence>
<feature type="domain" description="Fe/B12 periplasmic-binding" evidence="3">
    <location>
        <begin position="51"/>
        <end position="298"/>
    </location>
</feature>
<dbReference type="PANTHER" id="PTHR30535:SF34">
    <property type="entry name" value="MOLYBDATE-BINDING PROTEIN MOLA"/>
    <property type="match status" value="1"/>
</dbReference>
<dbReference type="PROSITE" id="PS50983">
    <property type="entry name" value="FE_B12_PBP"/>
    <property type="match status" value="1"/>
</dbReference>
<dbReference type="InterPro" id="IPR002491">
    <property type="entry name" value="ABC_transptr_periplasmic_BD"/>
</dbReference>
<name>A0AAE3M2C2_9BACT</name>